<organism evidence="2 3">
    <name type="scientific">Treponema ruminis</name>
    <dbReference type="NCBI Taxonomy" id="744515"/>
    <lineage>
        <taxon>Bacteria</taxon>
        <taxon>Pseudomonadati</taxon>
        <taxon>Spirochaetota</taxon>
        <taxon>Spirochaetia</taxon>
        <taxon>Spirochaetales</taxon>
        <taxon>Treponemataceae</taxon>
        <taxon>Treponema</taxon>
    </lineage>
</organism>
<evidence type="ECO:0000313" key="3">
    <source>
        <dbReference type="Proteomes" id="UP000518887"/>
    </source>
</evidence>
<protein>
    <submittedName>
        <fullName evidence="2">Uncharacterized protein</fullName>
    </submittedName>
</protein>
<proteinExistence type="predicted"/>
<dbReference type="RefSeq" id="WP_184660070.1">
    <property type="nucleotide sequence ID" value="NZ_CP031518.1"/>
</dbReference>
<accession>A0A7W8LMM0</accession>
<evidence type="ECO:0000256" key="1">
    <source>
        <dbReference type="SAM" id="MobiDB-lite"/>
    </source>
</evidence>
<evidence type="ECO:0000313" key="2">
    <source>
        <dbReference type="EMBL" id="MBB5226622.1"/>
    </source>
</evidence>
<sequence>MALKKSAPVETETTKSSLSPELMSQFQNNFASTSVVENEVPAESTEEPKKAAKKPNYKNIFNVHMGTGDKARLKTFCAAHEVPINTFILFAIEHLIDEVEEGKCTVSKSGIRTIKKEA</sequence>
<feature type="region of interest" description="Disordered" evidence="1">
    <location>
        <begin position="1"/>
        <end position="22"/>
    </location>
</feature>
<keyword evidence="3" id="KW-1185">Reference proteome</keyword>
<reference evidence="2 3" key="1">
    <citation type="submission" date="2020-08" db="EMBL/GenBank/DDBJ databases">
        <title>Genomic Encyclopedia of Type Strains, Phase IV (KMG-IV): sequencing the most valuable type-strain genomes for metagenomic binning, comparative biology and taxonomic classification.</title>
        <authorList>
            <person name="Goeker M."/>
        </authorList>
    </citation>
    <scope>NUCLEOTIDE SEQUENCE [LARGE SCALE GENOMIC DNA]</scope>
    <source>
        <strain evidence="2 3">DSM 103462</strain>
    </source>
</reference>
<dbReference type="Proteomes" id="UP000518887">
    <property type="component" value="Unassembled WGS sequence"/>
</dbReference>
<name>A0A7W8LMM0_9SPIR</name>
<dbReference type="EMBL" id="JACHFQ010000006">
    <property type="protein sequence ID" value="MBB5226622.1"/>
    <property type="molecule type" value="Genomic_DNA"/>
</dbReference>
<gene>
    <name evidence="2" type="ORF">HNP76_002003</name>
</gene>
<dbReference type="AlphaFoldDB" id="A0A7W8LMM0"/>
<comment type="caution">
    <text evidence="2">The sequence shown here is derived from an EMBL/GenBank/DDBJ whole genome shotgun (WGS) entry which is preliminary data.</text>
</comment>